<dbReference type="AlphaFoldDB" id="A0A7T8GS38"/>
<evidence type="ECO:0000256" key="1">
    <source>
        <dbReference type="PROSITE-ProRule" id="PRU00042"/>
    </source>
</evidence>
<dbReference type="InterPro" id="IPR036236">
    <property type="entry name" value="Znf_C2H2_sf"/>
</dbReference>
<evidence type="ECO:0000256" key="2">
    <source>
        <dbReference type="SAM" id="MobiDB-lite"/>
    </source>
</evidence>
<protein>
    <submittedName>
        <fullName evidence="4">Fez family zinc finger protein 2like</fullName>
    </submittedName>
</protein>
<dbReference type="SUPFAM" id="SSF57667">
    <property type="entry name" value="beta-beta-alpha zinc fingers"/>
    <property type="match status" value="1"/>
</dbReference>
<dbReference type="OrthoDB" id="5062908at2759"/>
<evidence type="ECO:0000313" key="5">
    <source>
        <dbReference type="Proteomes" id="UP000595437"/>
    </source>
</evidence>
<dbReference type="InterPro" id="IPR013087">
    <property type="entry name" value="Znf_C2H2_type"/>
</dbReference>
<sequence>MSEDPIKVEIKEEIPESFQISVDDEDDAGGPPPAAPKSTRMGFFIADIMGFGATARQVTPRIWKPAALPATPAKSSAALPGSSPLGANGLSPLLTSLIQSYNSLLASEESKATGDSSSSKSPQQSNKTFPCPECGKVFNAHYNLTRHMP</sequence>
<dbReference type="FunFam" id="3.30.160.60:FF:000251">
    <property type="entry name" value="FEZ family zinc finger 2"/>
    <property type="match status" value="1"/>
</dbReference>
<accession>A0A7T8GS38</accession>
<feature type="compositionally biased region" description="Basic and acidic residues" evidence="2">
    <location>
        <begin position="1"/>
        <end position="14"/>
    </location>
</feature>
<feature type="compositionally biased region" description="Low complexity" evidence="2">
    <location>
        <begin position="113"/>
        <end position="125"/>
    </location>
</feature>
<dbReference type="EMBL" id="CP045905">
    <property type="protein sequence ID" value="QQP36757.1"/>
    <property type="molecule type" value="Genomic_DNA"/>
</dbReference>
<evidence type="ECO:0000313" key="4">
    <source>
        <dbReference type="EMBL" id="QQP36757.1"/>
    </source>
</evidence>
<organism evidence="4 5">
    <name type="scientific">Caligus rogercresseyi</name>
    <name type="common">Sea louse</name>
    <dbReference type="NCBI Taxonomy" id="217165"/>
    <lineage>
        <taxon>Eukaryota</taxon>
        <taxon>Metazoa</taxon>
        <taxon>Ecdysozoa</taxon>
        <taxon>Arthropoda</taxon>
        <taxon>Crustacea</taxon>
        <taxon>Multicrustacea</taxon>
        <taxon>Hexanauplia</taxon>
        <taxon>Copepoda</taxon>
        <taxon>Siphonostomatoida</taxon>
        <taxon>Caligidae</taxon>
        <taxon>Caligus</taxon>
    </lineage>
</organism>
<gene>
    <name evidence="4" type="ORF">FKW44_021950</name>
</gene>
<keyword evidence="5" id="KW-1185">Reference proteome</keyword>
<evidence type="ECO:0000259" key="3">
    <source>
        <dbReference type="PROSITE" id="PS50157"/>
    </source>
</evidence>
<feature type="region of interest" description="Disordered" evidence="2">
    <location>
        <begin position="1"/>
        <end position="39"/>
    </location>
</feature>
<dbReference type="Proteomes" id="UP000595437">
    <property type="component" value="Chromosome 16"/>
</dbReference>
<keyword evidence="1" id="KW-0479">Metal-binding</keyword>
<reference evidence="5" key="1">
    <citation type="submission" date="2021-01" db="EMBL/GenBank/DDBJ databases">
        <title>Caligus Genome Assembly.</title>
        <authorList>
            <person name="Gallardo-Escarate C."/>
        </authorList>
    </citation>
    <scope>NUCLEOTIDE SEQUENCE [LARGE SCALE GENOMIC DNA]</scope>
</reference>
<dbReference type="PROSITE" id="PS50157">
    <property type="entry name" value="ZINC_FINGER_C2H2_2"/>
    <property type="match status" value="1"/>
</dbReference>
<feature type="domain" description="C2H2-type" evidence="3">
    <location>
        <begin position="129"/>
        <end position="149"/>
    </location>
</feature>
<keyword evidence="1" id="KW-0863">Zinc-finger</keyword>
<feature type="region of interest" description="Disordered" evidence="2">
    <location>
        <begin position="108"/>
        <end position="130"/>
    </location>
</feature>
<dbReference type="Gene3D" id="3.30.160.60">
    <property type="entry name" value="Classic Zinc Finger"/>
    <property type="match status" value="1"/>
</dbReference>
<dbReference type="Pfam" id="PF00096">
    <property type="entry name" value="zf-C2H2"/>
    <property type="match status" value="1"/>
</dbReference>
<keyword evidence="1" id="KW-0862">Zinc</keyword>
<feature type="non-terminal residue" evidence="4">
    <location>
        <position position="149"/>
    </location>
</feature>
<name>A0A7T8GS38_CALRO</name>
<dbReference type="GO" id="GO:0008270">
    <property type="term" value="F:zinc ion binding"/>
    <property type="evidence" value="ECO:0007669"/>
    <property type="project" value="UniProtKB-KW"/>
</dbReference>
<proteinExistence type="predicted"/>